<dbReference type="PANTHER" id="PTHR38588:SF1">
    <property type="entry name" value="BLL0334 PROTEIN"/>
    <property type="match status" value="1"/>
</dbReference>
<name>A0ABW3ZAS0_9HYPH</name>
<protein>
    <submittedName>
        <fullName evidence="2">CoxG family protein</fullName>
    </submittedName>
</protein>
<keyword evidence="3" id="KW-1185">Reference proteome</keyword>
<dbReference type="PANTHER" id="PTHR38588">
    <property type="entry name" value="BLL0334 PROTEIN"/>
    <property type="match status" value="1"/>
</dbReference>
<dbReference type="EMBL" id="JBHTMX010000211">
    <property type="protein sequence ID" value="MFD1333359.1"/>
    <property type="molecule type" value="Genomic_DNA"/>
</dbReference>
<sequence>MELTGSHRIPAARERVWAALNDDAVLKASLPGCETLERAGANDYRASGAAKIGPVKAALQGGWTVESREAPASARLAGQGAAGPDGFAKGTADVSLASEGAETVVTWRIDAEVGGKIGALGSRLVTGVARQTVETFFGNLAREIEARPDLGAAVTEAPPLAPADEDEAPAATAPQP</sequence>
<dbReference type="Pfam" id="PF06240">
    <property type="entry name" value="COXG"/>
    <property type="match status" value="1"/>
</dbReference>
<dbReference type="SUPFAM" id="SSF55961">
    <property type="entry name" value="Bet v1-like"/>
    <property type="match status" value="1"/>
</dbReference>
<accession>A0ABW3ZAS0</accession>
<organism evidence="2 3">
    <name type="scientific">Methylopila musalis</name>
    <dbReference type="NCBI Taxonomy" id="1134781"/>
    <lineage>
        <taxon>Bacteria</taxon>
        <taxon>Pseudomonadati</taxon>
        <taxon>Pseudomonadota</taxon>
        <taxon>Alphaproteobacteria</taxon>
        <taxon>Hyphomicrobiales</taxon>
        <taxon>Methylopilaceae</taxon>
        <taxon>Methylopila</taxon>
    </lineage>
</organism>
<evidence type="ECO:0000313" key="2">
    <source>
        <dbReference type="EMBL" id="MFD1333359.1"/>
    </source>
</evidence>
<dbReference type="Proteomes" id="UP001597171">
    <property type="component" value="Unassembled WGS sequence"/>
</dbReference>
<reference evidence="3" key="1">
    <citation type="journal article" date="2019" name="Int. J. Syst. Evol. Microbiol.">
        <title>The Global Catalogue of Microorganisms (GCM) 10K type strain sequencing project: providing services to taxonomists for standard genome sequencing and annotation.</title>
        <authorList>
            <consortium name="The Broad Institute Genomics Platform"/>
            <consortium name="The Broad Institute Genome Sequencing Center for Infectious Disease"/>
            <person name="Wu L."/>
            <person name="Ma J."/>
        </authorList>
    </citation>
    <scope>NUCLEOTIDE SEQUENCE [LARGE SCALE GENOMIC DNA]</scope>
    <source>
        <strain evidence="3">CCUG 61696</strain>
    </source>
</reference>
<evidence type="ECO:0000256" key="1">
    <source>
        <dbReference type="SAM" id="MobiDB-lite"/>
    </source>
</evidence>
<gene>
    <name evidence="2" type="ORF">ACFQ4O_15275</name>
</gene>
<dbReference type="CDD" id="cd05018">
    <property type="entry name" value="CoxG"/>
    <property type="match status" value="1"/>
</dbReference>
<evidence type="ECO:0000313" key="3">
    <source>
        <dbReference type="Proteomes" id="UP001597171"/>
    </source>
</evidence>
<proteinExistence type="predicted"/>
<feature type="non-terminal residue" evidence="2">
    <location>
        <position position="176"/>
    </location>
</feature>
<dbReference type="RefSeq" id="WP_378776844.1">
    <property type="nucleotide sequence ID" value="NZ_JBHTMX010000211.1"/>
</dbReference>
<dbReference type="Gene3D" id="3.30.530.20">
    <property type="match status" value="1"/>
</dbReference>
<comment type="caution">
    <text evidence="2">The sequence shown here is derived from an EMBL/GenBank/DDBJ whole genome shotgun (WGS) entry which is preliminary data.</text>
</comment>
<feature type="region of interest" description="Disordered" evidence="1">
    <location>
        <begin position="150"/>
        <end position="176"/>
    </location>
</feature>
<dbReference type="InterPro" id="IPR023393">
    <property type="entry name" value="START-like_dom_sf"/>
</dbReference>
<dbReference type="InterPro" id="IPR010419">
    <property type="entry name" value="CO_DH_gsu"/>
</dbReference>